<protein>
    <submittedName>
        <fullName evidence="3">VOC family protein</fullName>
    </submittedName>
</protein>
<evidence type="ECO:0000256" key="1">
    <source>
        <dbReference type="ARBA" id="ARBA00022723"/>
    </source>
</evidence>
<dbReference type="Pfam" id="PF00903">
    <property type="entry name" value="Glyoxalase"/>
    <property type="match status" value="2"/>
</dbReference>
<dbReference type="GO" id="GO:0046491">
    <property type="term" value="P:L-methylmalonyl-CoA metabolic process"/>
    <property type="evidence" value="ECO:0007669"/>
    <property type="project" value="TreeGrafter"/>
</dbReference>
<dbReference type="EMBL" id="CP132932">
    <property type="protein sequence ID" value="XCB26730.1"/>
    <property type="molecule type" value="Genomic_DNA"/>
</dbReference>
<dbReference type="InterPro" id="IPR051785">
    <property type="entry name" value="MMCE/EMCE_epimerase"/>
</dbReference>
<accession>A0AAU7ZCF6</accession>
<dbReference type="RefSeq" id="WP_353069149.1">
    <property type="nucleotide sequence ID" value="NZ_CP132932.1"/>
</dbReference>
<reference evidence="3" key="1">
    <citation type="submission" date="2023-08" db="EMBL/GenBank/DDBJ databases">
        <authorList>
            <person name="Messyasz A."/>
            <person name="Mannisto M.K."/>
            <person name="Kerkhof L.J."/>
            <person name="Haggblom M."/>
        </authorList>
    </citation>
    <scope>NUCLEOTIDE SEQUENCE</scope>
    <source>
        <strain evidence="3">M8UP23</strain>
    </source>
</reference>
<dbReference type="PANTHER" id="PTHR43048:SF3">
    <property type="entry name" value="METHYLMALONYL-COA EPIMERASE, MITOCHONDRIAL"/>
    <property type="match status" value="1"/>
</dbReference>
<dbReference type="SUPFAM" id="SSF54593">
    <property type="entry name" value="Glyoxalase/Bleomycin resistance protein/Dihydroxybiphenyl dioxygenase"/>
    <property type="match status" value="1"/>
</dbReference>
<keyword evidence="1" id="KW-0479">Metal-binding</keyword>
<dbReference type="PROSITE" id="PS51819">
    <property type="entry name" value="VOC"/>
    <property type="match status" value="2"/>
</dbReference>
<dbReference type="InterPro" id="IPR037523">
    <property type="entry name" value="VOC_core"/>
</dbReference>
<feature type="domain" description="VOC" evidence="2">
    <location>
        <begin position="31"/>
        <end position="175"/>
    </location>
</feature>
<dbReference type="GO" id="GO:0046872">
    <property type="term" value="F:metal ion binding"/>
    <property type="evidence" value="ECO:0007669"/>
    <property type="project" value="UniProtKB-KW"/>
</dbReference>
<sequence>MTYSFHAIRWLAFSLVVFSYGHAKASVRVTSVDCPSISMVSLDRAITFYTKVLDFHLVKMEDSSSSARLAPAMPPKATARTAKLSLGDECLDITEYSSPKGKPFPDDSRANDLWFEHIAIVVSNMNEAYERLKVAHVRFVSNIPQTLPVWNKEAGGISAFYFRDLDGHYLELIHFPSGKGQQKWQMPSKKTFLGIDHTAIAVSDTQRSIAFYRDKLHFRVAGSSENYGEEQEHLSGVFNAHVLITSLRAESGIGIELLDYVTPTSGRPIPSNLHVSDVARWQIPLEVSPGSSSVKKIDEFPNTHWIKVSDRDGTDREATWMNDPDGHLLELIRRGASMEPVKQ</sequence>
<name>A0AAU7ZCF6_9BACT</name>
<feature type="domain" description="VOC" evidence="2">
    <location>
        <begin position="194"/>
        <end position="334"/>
    </location>
</feature>
<dbReference type="CDD" id="cd06587">
    <property type="entry name" value="VOC"/>
    <property type="match status" value="1"/>
</dbReference>
<gene>
    <name evidence="3" type="ORF">RBB75_00020</name>
</gene>
<dbReference type="InterPro" id="IPR004360">
    <property type="entry name" value="Glyas_Fos-R_dOase_dom"/>
</dbReference>
<dbReference type="PANTHER" id="PTHR43048">
    <property type="entry name" value="METHYLMALONYL-COA EPIMERASE"/>
    <property type="match status" value="1"/>
</dbReference>
<dbReference type="KEGG" id="temp:RBB75_00020"/>
<evidence type="ECO:0000259" key="2">
    <source>
        <dbReference type="PROSITE" id="PS51819"/>
    </source>
</evidence>
<evidence type="ECO:0000313" key="3">
    <source>
        <dbReference type="EMBL" id="XCB26730.1"/>
    </source>
</evidence>
<reference evidence="3" key="2">
    <citation type="journal article" date="2024" name="Environ. Microbiol.">
        <title>Genome analysis and description of Tunturibacter gen. nov. expands the diversity of Terriglobia in tundra soils.</title>
        <authorList>
            <person name="Messyasz A."/>
            <person name="Mannisto M.K."/>
            <person name="Kerkhof L.J."/>
            <person name="Haggblom M.M."/>
        </authorList>
    </citation>
    <scope>NUCLEOTIDE SEQUENCE</scope>
    <source>
        <strain evidence="3">M8UP23</strain>
    </source>
</reference>
<proteinExistence type="predicted"/>
<dbReference type="Gene3D" id="3.10.180.10">
    <property type="entry name" value="2,3-Dihydroxybiphenyl 1,2-Dioxygenase, domain 1"/>
    <property type="match status" value="2"/>
</dbReference>
<dbReference type="InterPro" id="IPR029068">
    <property type="entry name" value="Glyas_Bleomycin-R_OHBP_Dase"/>
</dbReference>
<dbReference type="AlphaFoldDB" id="A0AAU7ZCF6"/>
<organism evidence="3">
    <name type="scientific">Tunturiibacter empetritectus</name>
    <dbReference type="NCBI Taxonomy" id="3069691"/>
    <lineage>
        <taxon>Bacteria</taxon>
        <taxon>Pseudomonadati</taxon>
        <taxon>Acidobacteriota</taxon>
        <taxon>Terriglobia</taxon>
        <taxon>Terriglobales</taxon>
        <taxon>Acidobacteriaceae</taxon>
        <taxon>Tunturiibacter</taxon>
    </lineage>
</organism>
<dbReference type="GO" id="GO:0004493">
    <property type="term" value="F:methylmalonyl-CoA epimerase activity"/>
    <property type="evidence" value="ECO:0007669"/>
    <property type="project" value="TreeGrafter"/>
</dbReference>